<dbReference type="PANTHER" id="PTHR24221">
    <property type="entry name" value="ATP-BINDING CASSETTE SUB-FAMILY B"/>
    <property type="match status" value="1"/>
</dbReference>
<organism evidence="10">
    <name type="scientific">uncultured Sporomusa sp</name>
    <dbReference type="NCBI Taxonomy" id="307249"/>
    <lineage>
        <taxon>Bacteria</taxon>
        <taxon>Bacillati</taxon>
        <taxon>Bacillota</taxon>
        <taxon>Negativicutes</taxon>
        <taxon>Selenomonadales</taxon>
        <taxon>Sporomusaceae</taxon>
        <taxon>Sporomusa</taxon>
        <taxon>environmental samples</taxon>
    </lineage>
</organism>
<dbReference type="Pfam" id="PF00005">
    <property type="entry name" value="ABC_tran"/>
    <property type="match status" value="1"/>
</dbReference>
<evidence type="ECO:0000256" key="4">
    <source>
        <dbReference type="ARBA" id="ARBA00022840"/>
    </source>
</evidence>
<dbReference type="RefSeq" id="WP_288185814.1">
    <property type="nucleotide sequence ID" value="NZ_LT608335.1"/>
</dbReference>
<evidence type="ECO:0000259" key="9">
    <source>
        <dbReference type="PROSITE" id="PS50929"/>
    </source>
</evidence>
<feature type="transmembrane region" description="Helical" evidence="7">
    <location>
        <begin position="64"/>
        <end position="88"/>
    </location>
</feature>
<dbReference type="GO" id="GO:0005524">
    <property type="term" value="F:ATP binding"/>
    <property type="evidence" value="ECO:0007669"/>
    <property type="project" value="UniProtKB-KW"/>
</dbReference>
<evidence type="ECO:0000256" key="6">
    <source>
        <dbReference type="ARBA" id="ARBA00023136"/>
    </source>
</evidence>
<feature type="transmembrane region" description="Helical" evidence="7">
    <location>
        <begin position="143"/>
        <end position="160"/>
    </location>
</feature>
<dbReference type="Gene3D" id="1.20.1560.10">
    <property type="entry name" value="ABC transporter type 1, transmembrane domain"/>
    <property type="match status" value="1"/>
</dbReference>
<feature type="transmembrane region" description="Helical" evidence="7">
    <location>
        <begin position="24"/>
        <end position="44"/>
    </location>
</feature>
<dbReference type="PROSITE" id="PS50893">
    <property type="entry name" value="ABC_TRANSPORTER_2"/>
    <property type="match status" value="1"/>
</dbReference>
<dbReference type="Gene3D" id="3.40.50.300">
    <property type="entry name" value="P-loop containing nucleotide triphosphate hydrolases"/>
    <property type="match status" value="1"/>
</dbReference>
<proteinExistence type="predicted"/>
<dbReference type="SUPFAM" id="SSF52540">
    <property type="entry name" value="P-loop containing nucleoside triphosphate hydrolases"/>
    <property type="match status" value="1"/>
</dbReference>
<dbReference type="EMBL" id="FMJE01000007">
    <property type="protein sequence ID" value="SCM83351.1"/>
    <property type="molecule type" value="Genomic_DNA"/>
</dbReference>
<reference evidence="10" key="1">
    <citation type="submission" date="2016-08" db="EMBL/GenBank/DDBJ databases">
        <authorList>
            <person name="Seilhamer J.J."/>
        </authorList>
    </citation>
    <scope>NUCLEOTIDE SEQUENCE</scope>
    <source>
        <strain evidence="10">86</strain>
    </source>
</reference>
<dbReference type="GO" id="GO:0140359">
    <property type="term" value="F:ABC-type transporter activity"/>
    <property type="evidence" value="ECO:0007669"/>
    <property type="project" value="InterPro"/>
</dbReference>
<comment type="subcellular location">
    <subcellularLocation>
        <location evidence="1">Cell membrane</location>
        <topology evidence="1">Multi-pass membrane protein</topology>
    </subcellularLocation>
</comment>
<dbReference type="PROSITE" id="PS00211">
    <property type="entry name" value="ABC_TRANSPORTER_1"/>
    <property type="match status" value="1"/>
</dbReference>
<gene>
    <name evidence="10" type="ORF">KL86SPO_70209</name>
</gene>
<dbReference type="GO" id="GO:0016887">
    <property type="term" value="F:ATP hydrolysis activity"/>
    <property type="evidence" value="ECO:0007669"/>
    <property type="project" value="InterPro"/>
</dbReference>
<keyword evidence="3" id="KW-0547">Nucleotide-binding</keyword>
<dbReference type="InterPro" id="IPR003439">
    <property type="entry name" value="ABC_transporter-like_ATP-bd"/>
</dbReference>
<dbReference type="InterPro" id="IPR027417">
    <property type="entry name" value="P-loop_NTPase"/>
</dbReference>
<evidence type="ECO:0000256" key="7">
    <source>
        <dbReference type="SAM" id="Phobius"/>
    </source>
</evidence>
<accession>A0A212M0Q7</accession>
<dbReference type="InterPro" id="IPR011527">
    <property type="entry name" value="ABC1_TM_dom"/>
</dbReference>
<dbReference type="PROSITE" id="PS50929">
    <property type="entry name" value="ABC_TM1F"/>
    <property type="match status" value="1"/>
</dbReference>
<feature type="domain" description="ABC transporter" evidence="8">
    <location>
        <begin position="337"/>
        <end position="571"/>
    </location>
</feature>
<dbReference type="InterPro" id="IPR036640">
    <property type="entry name" value="ABC1_TM_sf"/>
</dbReference>
<dbReference type="GO" id="GO:0005886">
    <property type="term" value="C:plasma membrane"/>
    <property type="evidence" value="ECO:0007669"/>
    <property type="project" value="UniProtKB-SubCell"/>
</dbReference>
<keyword evidence="2 7" id="KW-0812">Transmembrane</keyword>
<sequence>MLTLLQNKFALSERGARDLIKGSLYSALTDLSMLLPVGLFIMLLDELLQPLLGTSTATPNLLKYALLVGVVFVVLYLCQFWQYSSVFLSTYTESAARRIHLAEKLRQLPLSFFGKRDLADLTNTIMGDCATLEHAFSHAVPQLFGAMLSTLVITIGLLYMDWRMGLAVLWVIPAAFMMIIGSKYLQNRAELKHYQAKRICADGIQECLETIQDIKACNMQERYLEGLDKKLDAAEQAHINSELTLGAFVTGAQAVLRLGLASVILVGSELLITGKTDLLTYLIFLITASRLYNPLSETLANVAEIFMAEIPITRMQEMAAQPVQCGEKNYRLNGYDIEFDHVSFAYNTAEPVLKDVSFIAKQGEVTALVGPSGGGKSTAAKLAARFWDATSGTVRLGGRDITTIEPEALLQHYAIIFQDVTLFNDTVMENIRLGKRDATDEEVAAAARLAMCDEFVSRLPLGYHTVIGENGSVLSGGERQRISIARAILKDAPIILLDEATASLDVENETKIQAALAELIKNKTVLIIAHRMRTIANADKIVVLSDGYVAEQGQPDALLKQAGLYRHMVMIQTQNMAWSL</sequence>
<evidence type="ECO:0000256" key="5">
    <source>
        <dbReference type="ARBA" id="ARBA00022989"/>
    </source>
</evidence>
<dbReference type="InterPro" id="IPR017871">
    <property type="entry name" value="ABC_transporter-like_CS"/>
</dbReference>
<dbReference type="AlphaFoldDB" id="A0A212M0Q7"/>
<feature type="domain" description="ABC transmembrane type-1" evidence="9">
    <location>
        <begin position="22"/>
        <end position="307"/>
    </location>
</feature>
<name>A0A212M0Q7_9FIRM</name>
<dbReference type="GO" id="GO:0034040">
    <property type="term" value="F:ATPase-coupled lipid transmembrane transporter activity"/>
    <property type="evidence" value="ECO:0007669"/>
    <property type="project" value="TreeGrafter"/>
</dbReference>
<dbReference type="SUPFAM" id="SSF90123">
    <property type="entry name" value="ABC transporter transmembrane region"/>
    <property type="match status" value="1"/>
</dbReference>
<evidence type="ECO:0000256" key="2">
    <source>
        <dbReference type="ARBA" id="ARBA00022692"/>
    </source>
</evidence>
<evidence type="ECO:0000256" key="3">
    <source>
        <dbReference type="ARBA" id="ARBA00022741"/>
    </source>
</evidence>
<evidence type="ECO:0000313" key="10">
    <source>
        <dbReference type="EMBL" id="SCM83351.1"/>
    </source>
</evidence>
<dbReference type="Pfam" id="PF00664">
    <property type="entry name" value="ABC_membrane"/>
    <property type="match status" value="1"/>
</dbReference>
<keyword evidence="6 7" id="KW-0472">Membrane</keyword>
<feature type="transmembrane region" description="Helical" evidence="7">
    <location>
        <begin position="166"/>
        <end position="185"/>
    </location>
</feature>
<dbReference type="InterPro" id="IPR003593">
    <property type="entry name" value="AAA+_ATPase"/>
</dbReference>
<dbReference type="FunFam" id="3.40.50.300:FF:001443">
    <property type="entry name" value="ABC transporter, ATP-binding protein"/>
    <property type="match status" value="1"/>
</dbReference>
<dbReference type="SMART" id="SM00382">
    <property type="entry name" value="AAA"/>
    <property type="match status" value="1"/>
</dbReference>
<keyword evidence="5 7" id="KW-1133">Transmembrane helix</keyword>
<evidence type="ECO:0000256" key="1">
    <source>
        <dbReference type="ARBA" id="ARBA00004651"/>
    </source>
</evidence>
<protein>
    <submittedName>
        <fullName evidence="10">ABC transporter</fullName>
    </submittedName>
</protein>
<keyword evidence="4" id="KW-0067">ATP-binding</keyword>
<dbReference type="InterPro" id="IPR039421">
    <property type="entry name" value="Type_1_exporter"/>
</dbReference>
<evidence type="ECO:0000259" key="8">
    <source>
        <dbReference type="PROSITE" id="PS50893"/>
    </source>
</evidence>
<dbReference type="PANTHER" id="PTHR24221:SF397">
    <property type="entry name" value="ABC TRANSPORTER, ATP-BINDING TRANSMEMBRANE PROTEIN"/>
    <property type="match status" value="1"/>
</dbReference>